<accession>A0ABQ9JEY6</accession>
<sequence length="387" mass="43377">MYNVTENDVENDEVGKLMMSAGGYIAAAIALCLIGFFGFSLNLCVIIFMWRDERIWTPLNILLFNLVISDFSVSIFGNPWTFVSSLSYGWVFGKIVCKAYGFFMSLLGISSITTLTVLAFERYIIVSRPFRHRNLTRRGSIYLILGIWIYSLLLTIPPLLGWGKYINEAANISCSVNWEEQSPNAKSYIIFLFAFGLILPLSVIVFSYAHIINTIKRKTMKIGQVSKAEGRITYMVFFMIVAFLVAWTPYAITALLVQFGDRSLVSPAAGVIPAVLAKSSICYNPIIYVVLKSQLRQGVRNFLGLVNVNNTSACEVHDLGPSNFSETAPTALNRIFISQCEGQPNAKIECYENNLLEAVSQNNLEGIDVKIYQHDRLDARNKATHFL</sequence>
<evidence type="ECO:0000256" key="5">
    <source>
        <dbReference type="ARBA" id="ARBA00023040"/>
    </source>
</evidence>
<evidence type="ECO:0000256" key="3">
    <source>
        <dbReference type="ARBA" id="ARBA00022692"/>
    </source>
</evidence>
<name>A0ABQ9JEY6_9CUCU</name>
<feature type="domain" description="G-protein coupled receptors family 1 profile" evidence="13">
    <location>
        <begin position="41"/>
        <end position="288"/>
    </location>
</feature>
<organism evidence="14 15">
    <name type="scientific">Molorchus minor</name>
    <dbReference type="NCBI Taxonomy" id="1323400"/>
    <lineage>
        <taxon>Eukaryota</taxon>
        <taxon>Metazoa</taxon>
        <taxon>Ecdysozoa</taxon>
        <taxon>Arthropoda</taxon>
        <taxon>Hexapoda</taxon>
        <taxon>Insecta</taxon>
        <taxon>Pterygota</taxon>
        <taxon>Neoptera</taxon>
        <taxon>Endopterygota</taxon>
        <taxon>Coleoptera</taxon>
        <taxon>Polyphaga</taxon>
        <taxon>Cucujiformia</taxon>
        <taxon>Chrysomeloidea</taxon>
        <taxon>Cerambycidae</taxon>
        <taxon>Lamiinae</taxon>
        <taxon>Monochamini</taxon>
        <taxon>Molorchus</taxon>
    </lineage>
</organism>
<keyword evidence="3 11" id="KW-0812">Transmembrane</keyword>
<protein>
    <recommendedName>
        <fullName evidence="13">G-protein coupled receptors family 1 profile domain-containing protein</fullName>
    </recommendedName>
</protein>
<feature type="transmembrane region" description="Helical" evidence="12">
    <location>
        <begin position="100"/>
        <end position="120"/>
    </location>
</feature>
<feature type="transmembrane region" description="Helical" evidence="12">
    <location>
        <begin position="62"/>
        <end position="80"/>
    </location>
</feature>
<keyword evidence="9 11" id="KW-0807">Transducer</keyword>
<evidence type="ECO:0000256" key="10">
    <source>
        <dbReference type="ARBA" id="ARBA00023305"/>
    </source>
</evidence>
<evidence type="ECO:0000256" key="2">
    <source>
        <dbReference type="ARBA" id="ARBA00010663"/>
    </source>
</evidence>
<dbReference type="Pfam" id="PF00001">
    <property type="entry name" value="7tm_1"/>
    <property type="match status" value="1"/>
</dbReference>
<comment type="subcellular location">
    <subcellularLocation>
        <location evidence="1">Membrane</location>
        <topology evidence="1">Multi-pass membrane protein</topology>
    </subcellularLocation>
</comment>
<evidence type="ECO:0000256" key="1">
    <source>
        <dbReference type="ARBA" id="ARBA00004141"/>
    </source>
</evidence>
<dbReference type="PANTHER" id="PTHR24240">
    <property type="entry name" value="OPSIN"/>
    <property type="match status" value="1"/>
</dbReference>
<evidence type="ECO:0000313" key="15">
    <source>
        <dbReference type="Proteomes" id="UP001162164"/>
    </source>
</evidence>
<keyword evidence="15" id="KW-1185">Reference proteome</keyword>
<dbReference type="PRINTS" id="PR00237">
    <property type="entry name" value="GPCRRHODOPSN"/>
</dbReference>
<feature type="transmembrane region" description="Helical" evidence="12">
    <location>
        <begin position="188"/>
        <end position="211"/>
    </location>
</feature>
<evidence type="ECO:0000256" key="6">
    <source>
        <dbReference type="ARBA" id="ARBA00023136"/>
    </source>
</evidence>
<comment type="caution">
    <text evidence="14">The sequence shown here is derived from an EMBL/GenBank/DDBJ whole genome shotgun (WGS) entry which is preliminary data.</text>
</comment>
<evidence type="ECO:0000259" key="13">
    <source>
        <dbReference type="PROSITE" id="PS50262"/>
    </source>
</evidence>
<dbReference type="SUPFAM" id="SSF81321">
    <property type="entry name" value="Family A G protein-coupled receptor-like"/>
    <property type="match status" value="1"/>
</dbReference>
<feature type="transmembrane region" description="Helical" evidence="12">
    <location>
        <begin position="141"/>
        <end position="160"/>
    </location>
</feature>
<proteinExistence type="inferred from homology"/>
<evidence type="ECO:0000313" key="14">
    <source>
        <dbReference type="EMBL" id="KAJ8976786.1"/>
    </source>
</evidence>
<gene>
    <name evidence="14" type="ORF">NQ317_006731</name>
</gene>
<reference evidence="14" key="1">
    <citation type="journal article" date="2023" name="Insect Mol. Biol.">
        <title>Genome sequencing provides insights into the evolution of gene families encoding plant cell wall-degrading enzymes in longhorned beetles.</title>
        <authorList>
            <person name="Shin N.R."/>
            <person name="Okamura Y."/>
            <person name="Kirsch R."/>
            <person name="Pauchet Y."/>
        </authorList>
    </citation>
    <scope>NUCLEOTIDE SEQUENCE</scope>
    <source>
        <strain evidence="14">MMC_N1</strain>
    </source>
</reference>
<dbReference type="PROSITE" id="PS00237">
    <property type="entry name" value="G_PROTEIN_RECEP_F1_1"/>
    <property type="match status" value="1"/>
</dbReference>
<dbReference type="CDD" id="cd14969">
    <property type="entry name" value="7tmA_Opsins_type2_animals"/>
    <property type="match status" value="1"/>
</dbReference>
<dbReference type="EMBL" id="JAPWTJ010000630">
    <property type="protein sequence ID" value="KAJ8976786.1"/>
    <property type="molecule type" value="Genomic_DNA"/>
</dbReference>
<dbReference type="InterPro" id="IPR050125">
    <property type="entry name" value="GPCR_opsins"/>
</dbReference>
<evidence type="ECO:0000256" key="12">
    <source>
        <dbReference type="SAM" id="Phobius"/>
    </source>
</evidence>
<evidence type="ECO:0000256" key="8">
    <source>
        <dbReference type="ARBA" id="ARBA00023180"/>
    </source>
</evidence>
<keyword evidence="8" id="KW-0325">Glycoprotein</keyword>
<feature type="transmembrane region" description="Helical" evidence="12">
    <location>
        <begin position="24"/>
        <end position="50"/>
    </location>
</feature>
<dbReference type="InterPro" id="IPR000276">
    <property type="entry name" value="GPCR_Rhodpsn"/>
</dbReference>
<keyword evidence="7 11" id="KW-0675">Receptor</keyword>
<keyword evidence="6 12" id="KW-0472">Membrane</keyword>
<feature type="transmembrane region" description="Helical" evidence="12">
    <location>
        <begin position="271"/>
        <end position="291"/>
    </location>
</feature>
<keyword evidence="10" id="KW-0716">Sensory transduction</keyword>
<evidence type="ECO:0000256" key="11">
    <source>
        <dbReference type="RuleBase" id="RU000688"/>
    </source>
</evidence>
<keyword evidence="10" id="KW-0844">Vision</keyword>
<dbReference type="PROSITE" id="PS50262">
    <property type="entry name" value="G_PROTEIN_RECEP_F1_2"/>
    <property type="match status" value="1"/>
</dbReference>
<evidence type="ECO:0000256" key="7">
    <source>
        <dbReference type="ARBA" id="ARBA00023170"/>
    </source>
</evidence>
<dbReference type="Proteomes" id="UP001162164">
    <property type="component" value="Unassembled WGS sequence"/>
</dbReference>
<comment type="similarity">
    <text evidence="2 11">Belongs to the G-protein coupled receptor 1 family.</text>
</comment>
<dbReference type="InterPro" id="IPR017452">
    <property type="entry name" value="GPCR_Rhodpsn_7TM"/>
</dbReference>
<keyword evidence="4 12" id="KW-1133">Transmembrane helix</keyword>
<keyword evidence="5 11" id="KW-0297">G-protein coupled receptor</keyword>
<feature type="transmembrane region" description="Helical" evidence="12">
    <location>
        <begin position="232"/>
        <end position="259"/>
    </location>
</feature>
<dbReference type="Gene3D" id="1.20.1070.10">
    <property type="entry name" value="Rhodopsin 7-helix transmembrane proteins"/>
    <property type="match status" value="1"/>
</dbReference>
<evidence type="ECO:0000256" key="9">
    <source>
        <dbReference type="ARBA" id="ARBA00023224"/>
    </source>
</evidence>
<evidence type="ECO:0000256" key="4">
    <source>
        <dbReference type="ARBA" id="ARBA00022989"/>
    </source>
</evidence>